<dbReference type="EMBL" id="LNJQ01000001">
    <property type="protein sequence ID" value="KWZ42866.1"/>
    <property type="molecule type" value="Genomic_DNA"/>
</dbReference>
<feature type="compositionally biased region" description="Basic residues" evidence="1">
    <location>
        <begin position="10"/>
        <end position="24"/>
    </location>
</feature>
<dbReference type="Proteomes" id="UP000070255">
    <property type="component" value="Unassembled WGS sequence"/>
</dbReference>
<reference evidence="2 3" key="1">
    <citation type="submission" date="2015-11" db="EMBL/GenBank/DDBJ databases">
        <authorList>
            <person name="Sahl J."/>
            <person name="Wagner D."/>
            <person name="Keim P."/>
        </authorList>
    </citation>
    <scope>NUCLEOTIDE SEQUENCE [LARGE SCALE GENOMIC DNA]</scope>
    <source>
        <strain evidence="2 3">BDU18</strain>
    </source>
</reference>
<accession>A0ABR5TDE6</accession>
<sequence length="63" mass="6896">MREPGEAKTRGRPRNARQIRRPSPGRHDAALCGARNRVRFATARRRAIAAGGCRPTCGRQDAG</sequence>
<comment type="caution">
    <text evidence="2">The sequence shown here is derived from an EMBL/GenBank/DDBJ whole genome shotgun (WGS) entry which is preliminary data.</text>
</comment>
<gene>
    <name evidence="2" type="ORF">WS72_08335</name>
</gene>
<proteinExistence type="predicted"/>
<keyword evidence="3" id="KW-1185">Reference proteome</keyword>
<feature type="region of interest" description="Disordered" evidence="1">
    <location>
        <begin position="1"/>
        <end position="29"/>
    </location>
</feature>
<evidence type="ECO:0000313" key="3">
    <source>
        <dbReference type="Proteomes" id="UP000070255"/>
    </source>
</evidence>
<evidence type="ECO:0000256" key="1">
    <source>
        <dbReference type="SAM" id="MobiDB-lite"/>
    </source>
</evidence>
<protein>
    <submittedName>
        <fullName evidence="2">Uncharacterized protein</fullName>
    </submittedName>
</protein>
<name>A0ABR5TDE6_9BURK</name>
<evidence type="ECO:0000313" key="2">
    <source>
        <dbReference type="EMBL" id="KWZ42866.1"/>
    </source>
</evidence>
<organism evidence="2 3">
    <name type="scientific">Burkholderia savannae</name>
    <dbReference type="NCBI Taxonomy" id="1637837"/>
    <lineage>
        <taxon>Bacteria</taxon>
        <taxon>Pseudomonadati</taxon>
        <taxon>Pseudomonadota</taxon>
        <taxon>Betaproteobacteria</taxon>
        <taxon>Burkholderiales</taxon>
        <taxon>Burkholderiaceae</taxon>
        <taxon>Burkholderia</taxon>
        <taxon>pseudomallei group</taxon>
    </lineage>
</organism>